<proteinExistence type="inferred from homology"/>
<evidence type="ECO:0000256" key="4">
    <source>
        <dbReference type="ARBA" id="ARBA00023163"/>
    </source>
</evidence>
<gene>
    <name evidence="6" type="ORF">FEV53_01635</name>
</gene>
<dbReference type="OrthoDB" id="7328368at2"/>
<evidence type="ECO:0000259" key="5">
    <source>
        <dbReference type="PROSITE" id="PS50931"/>
    </source>
</evidence>
<dbReference type="EMBL" id="VFSV01000002">
    <property type="protein sequence ID" value="TRD23286.1"/>
    <property type="molecule type" value="Genomic_DNA"/>
</dbReference>
<dbReference type="SUPFAM" id="SSF53850">
    <property type="entry name" value="Periplasmic binding protein-like II"/>
    <property type="match status" value="1"/>
</dbReference>
<evidence type="ECO:0000313" key="6">
    <source>
        <dbReference type="EMBL" id="TRD23286.1"/>
    </source>
</evidence>
<evidence type="ECO:0000313" key="7">
    <source>
        <dbReference type="Proteomes" id="UP000318590"/>
    </source>
</evidence>
<evidence type="ECO:0000256" key="1">
    <source>
        <dbReference type="ARBA" id="ARBA00009437"/>
    </source>
</evidence>
<accession>A0A547QAD5</accession>
<reference evidence="6 7" key="1">
    <citation type="submission" date="2019-06" db="EMBL/GenBank/DDBJ databases">
        <title>Paenimaribius caenipelagi gen. nov., sp. nov., isolated from a tidal flat.</title>
        <authorList>
            <person name="Yoon J.-H."/>
        </authorList>
    </citation>
    <scope>NUCLEOTIDE SEQUENCE [LARGE SCALE GENOMIC DNA]</scope>
    <source>
        <strain evidence="6 7">JBTF-M29</strain>
    </source>
</reference>
<dbReference type="InterPro" id="IPR036390">
    <property type="entry name" value="WH_DNA-bd_sf"/>
</dbReference>
<dbReference type="GO" id="GO:0003700">
    <property type="term" value="F:DNA-binding transcription factor activity"/>
    <property type="evidence" value="ECO:0007669"/>
    <property type="project" value="InterPro"/>
</dbReference>
<dbReference type="RefSeq" id="WP_142833077.1">
    <property type="nucleotide sequence ID" value="NZ_VFSV01000002.1"/>
</dbReference>
<evidence type="ECO:0000256" key="2">
    <source>
        <dbReference type="ARBA" id="ARBA00023015"/>
    </source>
</evidence>
<dbReference type="Gene3D" id="3.40.190.10">
    <property type="entry name" value="Periplasmic binding protein-like II"/>
    <property type="match status" value="2"/>
</dbReference>
<keyword evidence="7" id="KW-1185">Reference proteome</keyword>
<comment type="similarity">
    <text evidence="1">Belongs to the LysR transcriptional regulatory family.</text>
</comment>
<dbReference type="SUPFAM" id="SSF46785">
    <property type="entry name" value="Winged helix' DNA-binding domain"/>
    <property type="match status" value="1"/>
</dbReference>
<dbReference type="GO" id="GO:0006351">
    <property type="term" value="P:DNA-templated transcription"/>
    <property type="evidence" value="ECO:0007669"/>
    <property type="project" value="TreeGrafter"/>
</dbReference>
<dbReference type="AlphaFoldDB" id="A0A547QAD5"/>
<dbReference type="Pfam" id="PF03466">
    <property type="entry name" value="LysR_substrate"/>
    <property type="match status" value="1"/>
</dbReference>
<comment type="caution">
    <text evidence="6">The sequence shown here is derived from an EMBL/GenBank/DDBJ whole genome shotgun (WGS) entry which is preliminary data.</text>
</comment>
<dbReference type="InterPro" id="IPR058163">
    <property type="entry name" value="LysR-type_TF_proteobact-type"/>
</dbReference>
<dbReference type="PROSITE" id="PS50931">
    <property type="entry name" value="HTH_LYSR"/>
    <property type="match status" value="1"/>
</dbReference>
<dbReference type="Gene3D" id="1.10.10.10">
    <property type="entry name" value="Winged helix-like DNA-binding domain superfamily/Winged helix DNA-binding domain"/>
    <property type="match status" value="1"/>
</dbReference>
<dbReference type="PANTHER" id="PTHR30537:SF26">
    <property type="entry name" value="GLYCINE CLEAVAGE SYSTEM TRANSCRIPTIONAL ACTIVATOR"/>
    <property type="match status" value="1"/>
</dbReference>
<evidence type="ECO:0000256" key="3">
    <source>
        <dbReference type="ARBA" id="ARBA00023125"/>
    </source>
</evidence>
<sequence length="302" mass="32789">MDWRDIPSLSALRAFEAAARCGSLSAAARELNVTHAAVAQSVRRLESHFGCPLLVRAGAGMAPTPEGQRLAAGLGDGFGQIAGAVRELARRNAARPLRLALAPSLANNWLMPRIGDFWAEHPDIQIELVPGTELVDLRRDGFDMALRYGTGPWPGVTTTRLFRATHVLVAPPELGLRPVASLADLSDCDVLTERYHAEDLLWAEREGLRHDRITLRRLPTLSMVLEAVRTGYGAGLMPWVMAQTDVQAGRLQVLYCGDTAGLAYHMLTLPGRVPGPALRSFMSWLRKQADLTLGTVPPGPTP</sequence>
<dbReference type="PRINTS" id="PR00039">
    <property type="entry name" value="HTHLYSR"/>
</dbReference>
<dbReference type="GO" id="GO:0043565">
    <property type="term" value="F:sequence-specific DNA binding"/>
    <property type="evidence" value="ECO:0007669"/>
    <property type="project" value="TreeGrafter"/>
</dbReference>
<dbReference type="InterPro" id="IPR036388">
    <property type="entry name" value="WH-like_DNA-bd_sf"/>
</dbReference>
<dbReference type="InterPro" id="IPR005119">
    <property type="entry name" value="LysR_subst-bd"/>
</dbReference>
<feature type="domain" description="HTH lysR-type" evidence="5">
    <location>
        <begin position="7"/>
        <end position="64"/>
    </location>
</feature>
<dbReference type="PANTHER" id="PTHR30537">
    <property type="entry name" value="HTH-TYPE TRANSCRIPTIONAL REGULATOR"/>
    <property type="match status" value="1"/>
</dbReference>
<organism evidence="6 7">
    <name type="scientific">Palleronia caenipelagi</name>
    <dbReference type="NCBI Taxonomy" id="2489174"/>
    <lineage>
        <taxon>Bacteria</taxon>
        <taxon>Pseudomonadati</taxon>
        <taxon>Pseudomonadota</taxon>
        <taxon>Alphaproteobacteria</taxon>
        <taxon>Rhodobacterales</taxon>
        <taxon>Roseobacteraceae</taxon>
        <taxon>Palleronia</taxon>
    </lineage>
</organism>
<keyword evidence="3" id="KW-0238">DNA-binding</keyword>
<keyword evidence="2" id="KW-0805">Transcription regulation</keyword>
<keyword evidence="4" id="KW-0804">Transcription</keyword>
<dbReference type="InterPro" id="IPR000847">
    <property type="entry name" value="LysR_HTH_N"/>
</dbReference>
<dbReference type="Pfam" id="PF00126">
    <property type="entry name" value="HTH_1"/>
    <property type="match status" value="1"/>
</dbReference>
<name>A0A547QAD5_9RHOB</name>
<dbReference type="Proteomes" id="UP000318590">
    <property type="component" value="Unassembled WGS sequence"/>
</dbReference>
<protein>
    <submittedName>
        <fullName evidence="6">LysR family transcriptional regulator</fullName>
    </submittedName>
</protein>